<organism evidence="1 2">
    <name type="scientific">Streblomastix strix</name>
    <dbReference type="NCBI Taxonomy" id="222440"/>
    <lineage>
        <taxon>Eukaryota</taxon>
        <taxon>Metamonada</taxon>
        <taxon>Preaxostyla</taxon>
        <taxon>Oxymonadida</taxon>
        <taxon>Streblomastigidae</taxon>
        <taxon>Streblomastix</taxon>
    </lineage>
</organism>
<dbReference type="Proteomes" id="UP000324800">
    <property type="component" value="Unassembled WGS sequence"/>
</dbReference>
<gene>
    <name evidence="1" type="ORF">EZS28_014572</name>
</gene>
<proteinExistence type="predicted"/>
<comment type="caution">
    <text evidence="1">The sequence shown here is derived from an EMBL/GenBank/DDBJ whole genome shotgun (WGS) entry which is preliminary data.</text>
</comment>
<dbReference type="EMBL" id="SNRW01003415">
    <property type="protein sequence ID" value="KAA6389900.1"/>
    <property type="molecule type" value="Genomic_DNA"/>
</dbReference>
<evidence type="ECO:0000313" key="2">
    <source>
        <dbReference type="Proteomes" id="UP000324800"/>
    </source>
</evidence>
<protein>
    <submittedName>
        <fullName evidence="1">Uncharacterized protein</fullName>
    </submittedName>
</protein>
<dbReference type="AlphaFoldDB" id="A0A5J4W581"/>
<evidence type="ECO:0000313" key="1">
    <source>
        <dbReference type="EMBL" id="KAA6389900.1"/>
    </source>
</evidence>
<name>A0A5J4W581_9EUKA</name>
<accession>A0A5J4W581</accession>
<sequence>MALRPFLTLSTLLQKDPSLELFHIIGKLLANKRQTYGIDNDFTEIHGRTYLILHIIIDLSLLILNIIHHLQIYNLDALSTTTGSSLGSSFIHTSTSSITSSSFTIVSNTPTHSTGSQSPFIPHFSILLAGWAASNKSAVLIRPQIFNEQRRQRDFLLQIQTLSVALSNFSNASQQIPHSNIEDEDDISDYDINGDDDVQMILKDKLDGEAAGGDEKRERVIMIALNQGIQVPKNIDNIQQQF</sequence>
<reference evidence="1 2" key="1">
    <citation type="submission" date="2019-03" db="EMBL/GenBank/DDBJ databases">
        <title>Single cell metagenomics reveals metabolic interactions within the superorganism composed of flagellate Streblomastix strix and complex community of Bacteroidetes bacteria on its surface.</title>
        <authorList>
            <person name="Treitli S.C."/>
            <person name="Kolisko M."/>
            <person name="Husnik F."/>
            <person name="Keeling P."/>
            <person name="Hampl V."/>
        </authorList>
    </citation>
    <scope>NUCLEOTIDE SEQUENCE [LARGE SCALE GENOMIC DNA]</scope>
    <source>
        <strain evidence="1">ST1C</strain>
    </source>
</reference>